<evidence type="ECO:0000313" key="1">
    <source>
        <dbReference type="EMBL" id="TKY92244.1"/>
    </source>
</evidence>
<protein>
    <submittedName>
        <fullName evidence="1">Cysteate synthase</fullName>
        <ecNumber evidence="1">2.5.1.76</ecNumber>
    </submittedName>
</protein>
<comment type="caution">
    <text evidence="1">The sequence shown here is derived from an EMBL/GenBank/DDBJ whole genome shotgun (WGS) entry which is preliminary data.</text>
</comment>
<gene>
    <name evidence="1" type="ORF">C5S46_01650</name>
</gene>
<reference evidence="1" key="1">
    <citation type="submission" date="2018-09" db="EMBL/GenBank/DDBJ databases">
        <title>A genomic encyclopedia of anaerobic methanotrophic archaea.</title>
        <authorList>
            <person name="Skennerton C.T."/>
            <person name="Chadwick G.L."/>
            <person name="Laso-Perez R."/>
            <person name="Leu A.O."/>
            <person name="Speth D.R."/>
            <person name="Yu H."/>
            <person name="Morgan-Lang C."/>
            <person name="Hatzenpichler R."/>
            <person name="Goudeau D."/>
            <person name="Malmstrom R."/>
            <person name="Woyke T."/>
            <person name="Hallam S."/>
            <person name="Tyson G.W."/>
            <person name="Wegener G."/>
            <person name="Boetius A."/>
            <person name="Orphan V.J."/>
        </authorList>
    </citation>
    <scope>NUCLEOTIDE SEQUENCE</scope>
    <source>
        <strain evidence="1">CONS3730D10UFb2</strain>
    </source>
</reference>
<name>A0AC61SCW5_9EURY</name>
<dbReference type="EMBL" id="QYBA01000051">
    <property type="protein sequence ID" value="TKY92244.1"/>
    <property type="molecule type" value="Genomic_DNA"/>
</dbReference>
<proteinExistence type="predicted"/>
<dbReference type="EC" id="2.5.1.76" evidence="1"/>
<dbReference type="Proteomes" id="UP000315423">
    <property type="component" value="Unassembled WGS sequence"/>
</dbReference>
<evidence type="ECO:0000313" key="2">
    <source>
        <dbReference type="Proteomes" id="UP000315423"/>
    </source>
</evidence>
<keyword evidence="1" id="KW-0808">Transferase</keyword>
<accession>A0AC61SCW5</accession>
<organism evidence="1 2">
    <name type="scientific">Candidatus Methanomarinus sp</name>
    <dbReference type="NCBI Taxonomy" id="3386244"/>
    <lineage>
        <taxon>Archaea</taxon>
        <taxon>Methanobacteriati</taxon>
        <taxon>Methanobacteriota</taxon>
        <taxon>Stenosarchaea group</taxon>
        <taxon>Methanomicrobia</taxon>
        <taxon>Methanosarcinales</taxon>
        <taxon>ANME-2 cluster</taxon>
        <taxon>Candidatus Methanocomedenaceae</taxon>
        <taxon>Candidatus Methanomarinus</taxon>
    </lineage>
</organism>
<sequence>MHPPSPSQKGNDQLKYTLTCVECGSRYPPDALTCSHDNGLLRTHYNTRQLYLQQYKGMGKFLDWLPVDSPLTTQAGPITYKSTGLANELGLSNLYIGFNGYWPQRDAKILTCSFKELEAHPTLQRMCDMGHNKLVLASAGNTARAFAHVSKDYDIDVYIIVSKRGLDKMWLPEQPSDKIHFISLEGDYTDAINLAARVANEVGMRPEGGARNVARRDGMGTVMLDAAVTIGRIPDHYFQSVGSGTGAIAAWEASLRLIADGRFGDKLPKLHMAQNLPFAPIMSAWQHNRREIIEEIDMPDAKEQIKQMYTDVLSNRQPPYSFAGGIYDALCETNGQVYGITNEKAQACKKIFEDAEGIDITAPAAVTAACLIDAVDEGSVGKDDCILLNITAGGVERLKEDYSLFYIEPEVSLDSVDVNMDLIF</sequence>